<comment type="caution">
    <text evidence="1">The sequence shown here is derived from an EMBL/GenBank/DDBJ whole genome shotgun (WGS) entry which is preliminary data.</text>
</comment>
<accession>A0A4Q2R7E0</accession>
<keyword evidence="2" id="KW-1185">Reference proteome</keyword>
<evidence type="ECO:0008006" key="3">
    <source>
        <dbReference type="Google" id="ProtNLM"/>
    </source>
</evidence>
<reference evidence="1 2" key="2">
    <citation type="submission" date="2019-02" db="EMBL/GenBank/DDBJ databases">
        <title>'Lichenibacterium ramalinii' gen. nov. sp. nov., 'Lichenibacterium minor' gen. nov. sp. nov.</title>
        <authorList>
            <person name="Pankratov T."/>
        </authorList>
    </citation>
    <scope>NUCLEOTIDE SEQUENCE [LARGE SCALE GENOMIC DNA]</scope>
    <source>
        <strain evidence="1 2">RmlP001</strain>
    </source>
</reference>
<evidence type="ECO:0000313" key="1">
    <source>
        <dbReference type="EMBL" id="RYB01653.1"/>
    </source>
</evidence>
<dbReference type="RefSeq" id="WP_129221963.1">
    <property type="nucleotide sequence ID" value="NZ_QYBC01000032.1"/>
</dbReference>
<dbReference type="AlphaFoldDB" id="A0A4Q2R7E0"/>
<evidence type="ECO:0000313" key="2">
    <source>
        <dbReference type="Proteomes" id="UP000289411"/>
    </source>
</evidence>
<organism evidence="1 2">
    <name type="scientific">Lichenibacterium ramalinae</name>
    <dbReference type="NCBI Taxonomy" id="2316527"/>
    <lineage>
        <taxon>Bacteria</taxon>
        <taxon>Pseudomonadati</taxon>
        <taxon>Pseudomonadota</taxon>
        <taxon>Alphaproteobacteria</taxon>
        <taxon>Hyphomicrobiales</taxon>
        <taxon>Lichenihabitantaceae</taxon>
        <taxon>Lichenibacterium</taxon>
    </lineage>
</organism>
<dbReference type="EMBL" id="QYBC01000032">
    <property type="protein sequence ID" value="RYB01653.1"/>
    <property type="molecule type" value="Genomic_DNA"/>
</dbReference>
<dbReference type="OrthoDB" id="9945308at2"/>
<sequence>MTAPSSLALTLDADLAERLAKAAETSGFAPADIALRALRHHLEGVTAYGRVIDDLAQIKTGLADLAGAVGEALAEPEPGAVDSICRYKPGKA</sequence>
<proteinExistence type="predicted"/>
<dbReference type="CDD" id="cd21631">
    <property type="entry name" value="RHH_CopG_NikR-like"/>
    <property type="match status" value="1"/>
</dbReference>
<gene>
    <name evidence="1" type="ORF">D3272_25025</name>
</gene>
<name>A0A4Q2R7E0_9HYPH</name>
<dbReference type="Proteomes" id="UP000289411">
    <property type="component" value="Unassembled WGS sequence"/>
</dbReference>
<reference evidence="1 2" key="1">
    <citation type="submission" date="2018-09" db="EMBL/GenBank/DDBJ databases">
        <authorList>
            <person name="Grouzdev D.S."/>
            <person name="Krutkina M.S."/>
        </authorList>
    </citation>
    <scope>NUCLEOTIDE SEQUENCE [LARGE SCALE GENOMIC DNA]</scope>
    <source>
        <strain evidence="1 2">RmlP001</strain>
    </source>
</reference>
<protein>
    <recommendedName>
        <fullName evidence="3">Ribbon-helix-helix protein, CopG family</fullName>
    </recommendedName>
</protein>